<dbReference type="SUPFAM" id="SSF48498">
    <property type="entry name" value="Tetracyclin repressor-like, C-terminal domain"/>
    <property type="match status" value="1"/>
</dbReference>
<dbReference type="RefSeq" id="WP_024626288.1">
    <property type="nucleotide sequence ID" value="NZ_AYGX02000145.1"/>
</dbReference>
<evidence type="ECO:0000256" key="4">
    <source>
        <dbReference type="PROSITE-ProRule" id="PRU00335"/>
    </source>
</evidence>
<dbReference type="InterPro" id="IPR001647">
    <property type="entry name" value="HTH_TetR"/>
</dbReference>
<evidence type="ECO:0000313" key="7">
    <source>
        <dbReference type="Proteomes" id="UP000050920"/>
    </source>
</evidence>
<dbReference type="Proteomes" id="UP000050920">
    <property type="component" value="Unassembled WGS sequence"/>
</dbReference>
<dbReference type="GO" id="GO:0003700">
    <property type="term" value="F:DNA-binding transcription factor activity"/>
    <property type="evidence" value="ECO:0007669"/>
    <property type="project" value="TreeGrafter"/>
</dbReference>
<name>A0A0R2NIK5_9LACO</name>
<feature type="DNA-binding region" description="H-T-H motif" evidence="4">
    <location>
        <begin position="34"/>
        <end position="53"/>
    </location>
</feature>
<gene>
    <name evidence="6" type="ORF">DY78_GL001185</name>
</gene>
<evidence type="ECO:0000256" key="1">
    <source>
        <dbReference type="ARBA" id="ARBA00023015"/>
    </source>
</evidence>
<dbReference type="InterPro" id="IPR011075">
    <property type="entry name" value="TetR_C"/>
</dbReference>
<dbReference type="PANTHER" id="PTHR30055">
    <property type="entry name" value="HTH-TYPE TRANSCRIPTIONAL REGULATOR RUTR"/>
    <property type="match status" value="1"/>
</dbReference>
<keyword evidence="2 4" id="KW-0238">DNA-binding</keyword>
<reference evidence="6 7" key="1">
    <citation type="journal article" date="2015" name="Genome Announc.">
        <title>Expanding the biotechnology potential of lactobacilli through comparative genomics of 213 strains and associated genera.</title>
        <authorList>
            <person name="Sun Z."/>
            <person name="Harris H.M."/>
            <person name="McCann A."/>
            <person name="Guo C."/>
            <person name="Argimon S."/>
            <person name="Zhang W."/>
            <person name="Yang X."/>
            <person name="Jeffery I.B."/>
            <person name="Cooney J.C."/>
            <person name="Kagawa T.F."/>
            <person name="Liu W."/>
            <person name="Song Y."/>
            <person name="Salvetti E."/>
            <person name="Wrobel A."/>
            <person name="Rasinkangas P."/>
            <person name="Parkhill J."/>
            <person name="Rea M.C."/>
            <person name="O'Sullivan O."/>
            <person name="Ritari J."/>
            <person name="Douillard F.P."/>
            <person name="Paul Ross R."/>
            <person name="Yang R."/>
            <person name="Briner A.E."/>
            <person name="Felis G.E."/>
            <person name="de Vos W.M."/>
            <person name="Barrangou R."/>
            <person name="Klaenhammer T.R."/>
            <person name="Caufield P.W."/>
            <person name="Cui Y."/>
            <person name="Zhang H."/>
            <person name="O'Toole P.W."/>
        </authorList>
    </citation>
    <scope>NUCLEOTIDE SEQUENCE [LARGE SCALE GENOMIC DNA]</scope>
    <source>
        <strain evidence="6 7">DSM 21115</strain>
    </source>
</reference>
<keyword evidence="1" id="KW-0805">Transcription regulation</keyword>
<evidence type="ECO:0000256" key="3">
    <source>
        <dbReference type="ARBA" id="ARBA00023163"/>
    </source>
</evidence>
<dbReference type="PANTHER" id="PTHR30055:SF234">
    <property type="entry name" value="HTH-TYPE TRANSCRIPTIONAL REGULATOR BETI"/>
    <property type="match status" value="1"/>
</dbReference>
<dbReference type="GO" id="GO:0000976">
    <property type="term" value="F:transcription cis-regulatory region binding"/>
    <property type="evidence" value="ECO:0007669"/>
    <property type="project" value="TreeGrafter"/>
</dbReference>
<evidence type="ECO:0000259" key="5">
    <source>
        <dbReference type="PROSITE" id="PS50977"/>
    </source>
</evidence>
<keyword evidence="3" id="KW-0804">Transcription</keyword>
<dbReference type="InterPro" id="IPR050109">
    <property type="entry name" value="HTH-type_TetR-like_transc_reg"/>
</dbReference>
<evidence type="ECO:0000256" key="2">
    <source>
        <dbReference type="ARBA" id="ARBA00023125"/>
    </source>
</evidence>
<accession>A0A0R2NIK5</accession>
<keyword evidence="7" id="KW-1185">Reference proteome</keyword>
<evidence type="ECO:0000313" key="6">
    <source>
        <dbReference type="EMBL" id="KRO25630.1"/>
    </source>
</evidence>
<dbReference type="Pfam" id="PF16859">
    <property type="entry name" value="TetR_C_11"/>
    <property type="match status" value="1"/>
</dbReference>
<dbReference type="InterPro" id="IPR036271">
    <property type="entry name" value="Tet_transcr_reg_TetR-rel_C_sf"/>
</dbReference>
<dbReference type="Gene3D" id="1.10.357.10">
    <property type="entry name" value="Tetracycline Repressor, domain 2"/>
    <property type="match status" value="1"/>
</dbReference>
<sequence length="202" mass="22941">MTTTINRRRGDDLEDAIYQAAYALLQHENYQAITFSKIAAAAHTSRSVLYRHWDTPFELLFSAMHHHLKSANIQLTDTNFDDGNLRANLIHTGRQFMNFLASMLPEFNHMMLAEMTSQTAMIQKILHEMQQGNLAIIDRVLTLAIATGELKQLPPRPTRLALFQIIRYTFIVEAHTLDTTEIIAIVDKVVLPAVLATGRNLK</sequence>
<organism evidence="6 7">
    <name type="scientific">Lactiplantibacillus fabifermentans DSM 21115</name>
    <dbReference type="NCBI Taxonomy" id="1413187"/>
    <lineage>
        <taxon>Bacteria</taxon>
        <taxon>Bacillati</taxon>
        <taxon>Bacillota</taxon>
        <taxon>Bacilli</taxon>
        <taxon>Lactobacillales</taxon>
        <taxon>Lactobacillaceae</taxon>
        <taxon>Lactiplantibacillus</taxon>
    </lineage>
</organism>
<dbReference type="AlphaFoldDB" id="A0A0R2NIK5"/>
<dbReference type="SUPFAM" id="SSF46689">
    <property type="entry name" value="Homeodomain-like"/>
    <property type="match status" value="1"/>
</dbReference>
<proteinExistence type="predicted"/>
<feature type="domain" description="HTH tetR-type" evidence="5">
    <location>
        <begin position="11"/>
        <end position="71"/>
    </location>
</feature>
<dbReference type="EMBL" id="AYGX02000145">
    <property type="protein sequence ID" value="KRO25630.1"/>
    <property type="molecule type" value="Genomic_DNA"/>
</dbReference>
<dbReference type="InterPro" id="IPR009057">
    <property type="entry name" value="Homeodomain-like_sf"/>
</dbReference>
<dbReference type="PROSITE" id="PS50977">
    <property type="entry name" value="HTH_TETR_2"/>
    <property type="match status" value="1"/>
</dbReference>
<dbReference type="Gene3D" id="1.10.10.60">
    <property type="entry name" value="Homeodomain-like"/>
    <property type="match status" value="1"/>
</dbReference>
<comment type="caution">
    <text evidence="6">The sequence shown here is derived from an EMBL/GenBank/DDBJ whole genome shotgun (WGS) entry which is preliminary data.</text>
</comment>
<protein>
    <recommendedName>
        <fullName evidence="5">HTH tetR-type domain-containing protein</fullName>
    </recommendedName>
</protein>
<dbReference type="Pfam" id="PF00440">
    <property type="entry name" value="TetR_N"/>
    <property type="match status" value="1"/>
</dbReference>